<dbReference type="PANTHER" id="PTHR47691">
    <property type="entry name" value="REGULATOR-RELATED"/>
    <property type="match status" value="1"/>
</dbReference>
<dbReference type="RefSeq" id="WP_270109696.1">
    <property type="nucleotide sequence ID" value="NZ_JAPZVP010000006.1"/>
</dbReference>
<proteinExistence type="predicted"/>
<evidence type="ECO:0000313" key="2">
    <source>
        <dbReference type="Proteomes" id="UP001146067"/>
    </source>
</evidence>
<dbReference type="AlphaFoldDB" id="A0A9X3P6Z1"/>
<comment type="caution">
    <text evidence="1">The sequence shown here is derived from an EMBL/GenBank/DDBJ whole genome shotgun (WGS) entry which is preliminary data.</text>
</comment>
<dbReference type="InterPro" id="IPR027417">
    <property type="entry name" value="P-loop_NTPase"/>
</dbReference>
<name>A0A9X3P6Z1_9ACTN</name>
<gene>
    <name evidence="1" type="ORF">O1R50_09265</name>
</gene>
<accession>A0A9X3P6Z1</accession>
<protein>
    <submittedName>
        <fullName evidence="1">AAA family ATPase</fullName>
    </submittedName>
</protein>
<reference evidence="1" key="1">
    <citation type="submission" date="2022-12" db="EMBL/GenBank/DDBJ databases">
        <title>Gycomyces niveus sp.nov.,a novel actinomycete isolated from soil in Shouguan.</title>
        <authorList>
            <person name="Yang X."/>
        </authorList>
    </citation>
    <scope>NUCLEOTIDE SEQUENCE</scope>
    <source>
        <strain evidence="1">NEAU-A15</strain>
    </source>
</reference>
<dbReference type="Gene3D" id="3.40.50.300">
    <property type="entry name" value="P-loop containing nucleotide triphosphate hydrolases"/>
    <property type="match status" value="1"/>
</dbReference>
<keyword evidence="2" id="KW-1185">Reference proteome</keyword>
<dbReference type="SUPFAM" id="SSF52540">
    <property type="entry name" value="P-loop containing nucleoside triphosphate hydrolases"/>
    <property type="match status" value="1"/>
</dbReference>
<dbReference type="EMBL" id="JAPZVP010000006">
    <property type="protein sequence ID" value="MDA1359811.1"/>
    <property type="molecule type" value="Genomic_DNA"/>
</dbReference>
<organism evidence="1 2">
    <name type="scientific">Glycomyces luteolus</name>
    <dbReference type="NCBI Taxonomy" id="2670330"/>
    <lineage>
        <taxon>Bacteria</taxon>
        <taxon>Bacillati</taxon>
        <taxon>Actinomycetota</taxon>
        <taxon>Actinomycetes</taxon>
        <taxon>Glycomycetales</taxon>
        <taxon>Glycomycetaceae</taxon>
        <taxon>Glycomyces</taxon>
    </lineage>
</organism>
<dbReference type="PANTHER" id="PTHR47691:SF3">
    <property type="entry name" value="HTH-TYPE TRANSCRIPTIONAL REGULATOR RV0890C-RELATED"/>
    <property type="match status" value="1"/>
</dbReference>
<evidence type="ECO:0000313" key="1">
    <source>
        <dbReference type="EMBL" id="MDA1359811.1"/>
    </source>
</evidence>
<dbReference type="Proteomes" id="UP001146067">
    <property type="component" value="Unassembled WGS sequence"/>
</dbReference>
<sequence length="562" mass="62828">MRKALESAVSGGVTDAVASLFEDQLERDHIGSLLLERAIDDWPLLDGSYPIDIVPAVRAWVGEIYAPPGPDGTTDPADRHDPLVVALCVGILEQIRREAVRGEHALAEMWSDFLAEADLDKLGPKRQSDYWNPDTTTASFVGRDDELRQLAKTLESGDGIARIQSVRGFGGIGKTRLALAYADRYRDRYPDGRIFYDFQSYSGDHAPQSVDQALLQILPTVTEQISAEQVSRLSPAERLSAWRAYTAGRRLLMVWDNIRNLNQIAELLVRGEPNCATIITSRDYIELSSDNSPLTLDALDDPSAVALFSQVAGSGHDCKLIEKIVEADFRIPVLVEFHALQIRERYRSLEEIASDVESVPFDESLDVQRQLFDRFDGSYRNLSGDQQYALRVFGAHPGYAPTAGSLSAALGCDIREAHQLMDELMKAGFARRFFHSVEISDPSLRSYSSHDSLRDYAYFQSERSGEILAVQDSLANYYAERLQSFRPWSEATRMWFLAEVDNVSNSFHLVEPGSRAQLMDTLDMAISRFNHPASFASESAGRTLHWRISRGASEYGDWPSSD</sequence>